<feature type="compositionally biased region" description="Low complexity" evidence="11">
    <location>
        <begin position="925"/>
        <end position="937"/>
    </location>
</feature>
<feature type="domain" description="PIPK" evidence="13">
    <location>
        <begin position="1952"/>
        <end position="2287"/>
    </location>
</feature>
<dbReference type="SUPFAM" id="SSF52029">
    <property type="entry name" value="GroEL apical domain-like"/>
    <property type="match status" value="1"/>
</dbReference>
<dbReference type="InterPro" id="IPR027409">
    <property type="entry name" value="GroEL-like_apical_dom_sf"/>
</dbReference>
<feature type="compositionally biased region" description="Basic and acidic residues" evidence="11">
    <location>
        <begin position="1641"/>
        <end position="1657"/>
    </location>
</feature>
<dbReference type="SUPFAM" id="SSF57903">
    <property type="entry name" value="FYVE/PHD zinc finger"/>
    <property type="match status" value="1"/>
</dbReference>
<proteinExistence type="predicted"/>
<evidence type="ECO:0000256" key="11">
    <source>
        <dbReference type="SAM" id="MobiDB-lite"/>
    </source>
</evidence>
<dbReference type="CDD" id="cd15725">
    <property type="entry name" value="FYVE_PIKfyve_Fab1"/>
    <property type="match status" value="1"/>
</dbReference>
<feature type="region of interest" description="Disordered" evidence="11">
    <location>
        <begin position="957"/>
        <end position="1002"/>
    </location>
</feature>
<feature type="region of interest" description="Disordered" evidence="11">
    <location>
        <begin position="350"/>
        <end position="412"/>
    </location>
</feature>
<evidence type="ECO:0000256" key="9">
    <source>
        <dbReference type="PROSITE-ProRule" id="PRU00091"/>
    </source>
</evidence>
<name>A0A9P6EN49_9AGAR</name>
<evidence type="ECO:0000256" key="6">
    <source>
        <dbReference type="ARBA" id="ARBA00022777"/>
    </source>
</evidence>
<dbReference type="SMART" id="SM00330">
    <property type="entry name" value="PIPKc"/>
    <property type="match status" value="1"/>
</dbReference>
<keyword evidence="6 10" id="KW-0418">Kinase</keyword>
<evidence type="ECO:0000256" key="5">
    <source>
        <dbReference type="ARBA" id="ARBA00022771"/>
    </source>
</evidence>
<keyword evidence="7" id="KW-0862">Zinc</keyword>
<organism evidence="14 15">
    <name type="scientific">Crepidotus variabilis</name>
    <dbReference type="NCBI Taxonomy" id="179855"/>
    <lineage>
        <taxon>Eukaryota</taxon>
        <taxon>Fungi</taxon>
        <taxon>Dikarya</taxon>
        <taxon>Basidiomycota</taxon>
        <taxon>Agaricomycotina</taxon>
        <taxon>Agaricomycetes</taxon>
        <taxon>Agaricomycetidae</taxon>
        <taxon>Agaricales</taxon>
        <taxon>Agaricineae</taxon>
        <taxon>Crepidotaceae</taxon>
        <taxon>Crepidotus</taxon>
    </lineage>
</organism>
<dbReference type="FunFam" id="3.30.40.10:FF:000283">
    <property type="entry name" value="1-phosphatidylinositol-3-phosphate 5-kinase (Fab1)"/>
    <property type="match status" value="1"/>
</dbReference>
<evidence type="ECO:0000259" key="12">
    <source>
        <dbReference type="PROSITE" id="PS50178"/>
    </source>
</evidence>
<dbReference type="FunFam" id="3.50.7.10:FF:000007">
    <property type="entry name" value="1-phosphatidylinositol 3-phosphate 5-kinase isoform X1"/>
    <property type="match status" value="1"/>
</dbReference>
<evidence type="ECO:0000256" key="8">
    <source>
        <dbReference type="ARBA" id="ARBA00022840"/>
    </source>
</evidence>
<dbReference type="GO" id="GO:0046854">
    <property type="term" value="P:phosphatidylinositol phosphate biosynthetic process"/>
    <property type="evidence" value="ECO:0007669"/>
    <property type="project" value="TreeGrafter"/>
</dbReference>
<dbReference type="PROSITE" id="PS50178">
    <property type="entry name" value="ZF_FYVE"/>
    <property type="match status" value="1"/>
</dbReference>
<dbReference type="EC" id="2.7.1.150" evidence="1"/>
<feature type="region of interest" description="Disordered" evidence="11">
    <location>
        <begin position="1347"/>
        <end position="1372"/>
    </location>
</feature>
<evidence type="ECO:0000256" key="3">
    <source>
        <dbReference type="ARBA" id="ARBA00022723"/>
    </source>
</evidence>
<dbReference type="Pfam" id="PF01504">
    <property type="entry name" value="PIP5K"/>
    <property type="match status" value="2"/>
</dbReference>
<feature type="compositionally biased region" description="Acidic residues" evidence="11">
    <location>
        <begin position="1764"/>
        <end position="1782"/>
    </location>
</feature>
<keyword evidence="5 9" id="KW-0863">Zinc-finger</keyword>
<feature type="region of interest" description="Disordered" evidence="11">
    <location>
        <begin position="1578"/>
        <end position="1730"/>
    </location>
</feature>
<feature type="region of interest" description="Disordered" evidence="11">
    <location>
        <begin position="429"/>
        <end position="464"/>
    </location>
</feature>
<feature type="compositionally biased region" description="Polar residues" evidence="11">
    <location>
        <begin position="1"/>
        <end position="26"/>
    </location>
</feature>
<dbReference type="GO" id="GO:0010008">
    <property type="term" value="C:endosome membrane"/>
    <property type="evidence" value="ECO:0007669"/>
    <property type="project" value="TreeGrafter"/>
</dbReference>
<feature type="domain" description="FYVE-type" evidence="12">
    <location>
        <begin position="226"/>
        <end position="286"/>
    </location>
</feature>
<dbReference type="Gene3D" id="3.30.40.10">
    <property type="entry name" value="Zinc/RING finger domain, C3HC4 (zinc finger)"/>
    <property type="match status" value="1"/>
</dbReference>
<feature type="region of interest" description="Disordered" evidence="11">
    <location>
        <begin position="1"/>
        <end position="30"/>
    </location>
</feature>
<protein>
    <recommendedName>
        <fullName evidence="1">1-phosphatidylinositol-3-phosphate 5-kinase</fullName>
        <ecNumber evidence="1">2.7.1.150</ecNumber>
    </recommendedName>
</protein>
<dbReference type="InterPro" id="IPR000306">
    <property type="entry name" value="Znf_FYVE"/>
</dbReference>
<dbReference type="Gene3D" id="3.30.810.10">
    <property type="entry name" value="2-Layer Sandwich"/>
    <property type="match status" value="1"/>
</dbReference>
<keyword evidence="15" id="KW-1185">Reference proteome</keyword>
<keyword evidence="4 10" id="KW-0547">Nucleotide-binding</keyword>
<evidence type="ECO:0000259" key="13">
    <source>
        <dbReference type="PROSITE" id="PS51455"/>
    </source>
</evidence>
<dbReference type="CDD" id="cd17300">
    <property type="entry name" value="PIPKc_PIKfyve"/>
    <property type="match status" value="1"/>
</dbReference>
<dbReference type="PROSITE" id="PS51455">
    <property type="entry name" value="PIPK"/>
    <property type="match status" value="1"/>
</dbReference>
<sequence length="2315" mass="258750">MESPSSPLANSFTGQASSRSRSSTNLKLGDVDVTGLTSFNPFSEEDEHDQSSYTLVSSLFSRVKNTLAAPLASAVAVASNANAPNAAPSHIANAETRRPSYSATPSGTSNFSTRTTGSDRPNTLFAAPASAAPPLVSLTPAQSELPTYIPEYERPGHPSAVASPNLAGGDQPDNAGFGTSIPGFPIQDDARSIRTSTSIHRPSKSVSKVMRQLRGEGLSRDYWMDDENCKECYDCKSVFTTWRRKHHCRICGQIFCSRCASNIIKGDRFGAEGMVRTCNLCLDKLAKVEEDDDDDRRSIISSATTFPAHQLGLDVFSLPQSPFSASQLFGRSAEPFNLYSIAETRRNFYGSDGDLSRPETPIQLQEGPNGVWETVRENPAPFRRALSDDDRDSGTPPSGSFDPESSPKASDATTGVAFLTSHPITIDTTPSTIQFPIGSPEHLSTPTRTLSKSRGPNTSYGDLDVATPFIRSRVQSRLDSFEAEPGWRTRRESTAYAQELNLASMLHLKIMLRQMLTSEGIPNIREWEETLLRLALRIAREMTFTALPHRQGQDMDVRRYVKIKKIPGGTPKDSEYVTGAVITKNVAHKQMSRLQPNPRVMLVTFPLEFSRVEGQYLHFGQIVRQEKEYLGNLASRIAALRPHVVLVEKSVSRLALDALAKHNIAVARGVKPSAIQTVARMTQSDVFSSIDKLALEPRLGHCARYCIQTYDHPLIPGRRKTYMRFEGCNRDMGCTLVLRGGDIDTLRRIKKVTRFLIFVVRNLKLETHLWKDSVISLPSFSVIAIPSIVSNHLRLNIPSGSISATASSFSTSRLFSPLPNATGGSDLTPKLFDEGHDDLPNEDAEQLRLTKRIDESLEPYTRTFISVSATLRFLPPYPIRRMKELDNLLLGAKRAWEDEIVRREERVQSLHRQEETITPSTLNDTPTSSSQSSGSQHPSDRDAIVAQIDALQVSNLLPTPRADGLPQSSASDDGASYFTLNPHPQQAPLIRPSPDIVGGPREPEDLKTLQDIQHQSQYSLLKWQHDEFRRIWEWYLRKNYDDFVVEKYQCIHLREHTVPGPDLTNQRPCFAPQMRKIQFYSDNDMTLGQFVEKVVNDSIVQFLDPKAICSGKGCEQPLFRHIKVFTHDEMKLFVAVEKWEGQIIGRLAPAFHPDLLTTWSACRICGSATPFIPVSEEMQRYSFAKFLELHFYPADVKLVQGAGCQHNIYQHHIRYIASKGMTVRFQTEAIQPHEIIYPPFRIRVRPETQLEIKNAEFERLHSRNMNWYTGLIDDFKLISIEAATGDEEADARLLADINSLITRAEGERDDISRLIDKIYRDSSPIDTLALNQVHAYRQDKIVAWQQDFDRLPKPKPPQSVANRGSKRSSAFGSVRQMWPRRYDISGPFDTPHLPSASVSEAEEGFIKPRRVTGDTIASSASEASDAEVGHDNEKVQEIKEANGNESNQKRLQTSLTVEKQQEILQTQTPDAITSDDQRKSDPESDSTIGAPRESSAIKDPRALVADANNPAADDTSVRTSRLPRRAAQNVSVADLVKKYQDYLPAQGVHDLAQTALSPRPVVSESEQEYPTTLTIRPGMTRVKSRHREPPRKPSVSDFEQGYAANVAPRHLTRKPIPNGPHSRIPAPVGLPMESQQSSRRASPEKRPTRIAVKDARLPRPPSPHSDKLPPSAFRQPKSRIVSRTKEKAPQRTPTTPSSKSTFRRPPPASGNKVTTMARHYERLGRDVEKSRSRYAVIRSKPARPVMYARAKVEVLDSVKLAIADESESSDSSEADDEDEGNDEEHPVPPIIQRQPPSSEASPAPVLLLDPPGSANSVTTTSTDIYLPSPPISADQGTENLAPQRPELQPPSPFLGPAKPKQELPLTPPTSEIDLGAGQERNSILKALSGFWQQPTRSSIEVDDLMNDPEHIFRDSSMVVRIDEPTSIIALALNSPQYRDMLAKSRADKRNAREAKVTEGGEVFMPDDHSVAESTSTWGVVNIDSTDSMDPTEDLRVPSSKLPWAISFESGGLIISCTVLYPEQFDALRRTYDCEKSMIESLSRCVKWNTSGGKSGSAFLKTRDDRFIAKELSKPELQAMETFAPAYFDYMSSSVHASRPTLLAKVFGCYKLTFRKTNKDKGSGKSKLTQMNLLVMENLFYDRRFTRAIHSSQFINQIYDLKGSTRNRHVQSTGRENEVLLDENLVEAAQLQPYYIREHSKRIMRGALFNDSKFLADINVMDYSLVCGVDGTNNELVVGIVDYIRTYTWDKKLESWVKDLGGAGRGEPTIVTPRQYRQRFLSALERYFPLIPDRWMKQADVTEDESVILPDLWPDW</sequence>
<dbReference type="InterPro" id="IPR002423">
    <property type="entry name" value="Cpn60/GroEL/TCP-1"/>
</dbReference>
<evidence type="ECO:0000256" key="1">
    <source>
        <dbReference type="ARBA" id="ARBA00012009"/>
    </source>
</evidence>
<dbReference type="InterPro" id="IPR002498">
    <property type="entry name" value="PInositol-4-P-4/5-kinase_core"/>
</dbReference>
<reference evidence="14" key="1">
    <citation type="submission" date="2020-11" db="EMBL/GenBank/DDBJ databases">
        <authorList>
            <consortium name="DOE Joint Genome Institute"/>
            <person name="Ahrendt S."/>
            <person name="Riley R."/>
            <person name="Andreopoulos W."/>
            <person name="Labutti K."/>
            <person name="Pangilinan J."/>
            <person name="Ruiz-Duenas F.J."/>
            <person name="Barrasa J.M."/>
            <person name="Sanchez-Garcia M."/>
            <person name="Camarero S."/>
            <person name="Miyauchi S."/>
            <person name="Serrano A."/>
            <person name="Linde D."/>
            <person name="Babiker R."/>
            <person name="Drula E."/>
            <person name="Ayuso-Fernandez I."/>
            <person name="Pacheco R."/>
            <person name="Padilla G."/>
            <person name="Ferreira P."/>
            <person name="Barriuso J."/>
            <person name="Kellner H."/>
            <person name="Castanera R."/>
            <person name="Alfaro M."/>
            <person name="Ramirez L."/>
            <person name="Pisabarro A.G."/>
            <person name="Kuo A."/>
            <person name="Tritt A."/>
            <person name="Lipzen A."/>
            <person name="He G."/>
            <person name="Yan M."/>
            <person name="Ng V."/>
            <person name="Cullen D."/>
            <person name="Martin F."/>
            <person name="Rosso M.-N."/>
            <person name="Henrissat B."/>
            <person name="Hibbett D."/>
            <person name="Martinez A.T."/>
            <person name="Grigoriev I.V."/>
        </authorList>
    </citation>
    <scope>NUCLEOTIDE SEQUENCE</scope>
    <source>
        <strain evidence="14">CBS 506.95</strain>
    </source>
</reference>
<dbReference type="GO" id="GO:0000285">
    <property type="term" value="F:1-phosphatidylinositol-3-phosphate 5-kinase activity"/>
    <property type="evidence" value="ECO:0007669"/>
    <property type="project" value="UniProtKB-EC"/>
</dbReference>
<dbReference type="InterPro" id="IPR027484">
    <property type="entry name" value="PInositol-4-P-5-kinase_N"/>
</dbReference>
<evidence type="ECO:0000256" key="2">
    <source>
        <dbReference type="ARBA" id="ARBA00022679"/>
    </source>
</evidence>
<feature type="compositionally biased region" description="Polar residues" evidence="11">
    <location>
        <begin position="1813"/>
        <end position="1823"/>
    </location>
</feature>
<feature type="compositionally biased region" description="Basic and acidic residues" evidence="11">
    <location>
        <begin position="1718"/>
        <end position="1730"/>
    </location>
</feature>
<dbReference type="OrthoDB" id="158357at2759"/>
<dbReference type="SUPFAM" id="SSF56104">
    <property type="entry name" value="SAICAR synthase-like"/>
    <property type="match status" value="1"/>
</dbReference>
<dbReference type="EMBL" id="MU157833">
    <property type="protein sequence ID" value="KAF9531852.1"/>
    <property type="molecule type" value="Genomic_DNA"/>
</dbReference>
<feature type="compositionally biased region" description="Polar residues" evidence="11">
    <location>
        <begin position="1359"/>
        <end position="1371"/>
    </location>
</feature>
<feature type="compositionally biased region" description="Polar residues" evidence="11">
    <location>
        <begin position="1691"/>
        <end position="1700"/>
    </location>
</feature>
<feature type="compositionally biased region" description="Basic and acidic residues" evidence="11">
    <location>
        <begin position="906"/>
        <end position="915"/>
    </location>
</feature>
<feature type="compositionally biased region" description="Polar residues" evidence="11">
    <location>
        <begin position="99"/>
        <end position="117"/>
    </location>
</feature>
<feature type="region of interest" description="Disordered" evidence="11">
    <location>
        <begin position="84"/>
        <end position="117"/>
    </location>
</feature>
<evidence type="ECO:0000256" key="7">
    <source>
        <dbReference type="ARBA" id="ARBA00022833"/>
    </source>
</evidence>
<dbReference type="InterPro" id="IPR027483">
    <property type="entry name" value="PInositol-4-P-4/5-kinase_C_sf"/>
</dbReference>
<feature type="compositionally biased region" description="Polar residues" evidence="11">
    <location>
        <begin position="442"/>
        <end position="460"/>
    </location>
</feature>
<keyword evidence="3" id="KW-0479">Metal-binding</keyword>
<gene>
    <name evidence="14" type="ORF">CPB83DRAFT_785558</name>
</gene>
<feature type="region of interest" description="Disordered" evidence="11">
    <location>
        <begin position="1465"/>
        <end position="1498"/>
    </location>
</feature>
<dbReference type="InterPro" id="IPR044769">
    <property type="entry name" value="PIKfyve_PIPKc"/>
</dbReference>
<evidence type="ECO:0000256" key="10">
    <source>
        <dbReference type="PROSITE-ProRule" id="PRU00781"/>
    </source>
</evidence>
<dbReference type="FunFam" id="3.30.810.10:FF:000001">
    <property type="entry name" value="1-phosphatidylinositol 3-phosphate 5-kinase FAB1"/>
    <property type="match status" value="1"/>
</dbReference>
<feature type="region of interest" description="Disordered" evidence="11">
    <location>
        <begin position="906"/>
        <end position="940"/>
    </location>
</feature>
<dbReference type="Gene3D" id="3.30.800.10">
    <property type="entry name" value="Phosphatidylinositol Phosphate Kinase II Beta"/>
    <property type="match status" value="1"/>
</dbReference>
<dbReference type="Pfam" id="PF00118">
    <property type="entry name" value="Cpn60_TCP1"/>
    <property type="match status" value="1"/>
</dbReference>
<dbReference type="InterPro" id="IPR013083">
    <property type="entry name" value="Znf_RING/FYVE/PHD"/>
</dbReference>
<feature type="region of interest" description="Disordered" evidence="11">
    <location>
        <begin position="1385"/>
        <end position="1431"/>
    </location>
</feature>
<evidence type="ECO:0000313" key="14">
    <source>
        <dbReference type="EMBL" id="KAF9531852.1"/>
    </source>
</evidence>
<dbReference type="InterPro" id="IPR017455">
    <property type="entry name" value="Znf_FYVE-rel"/>
</dbReference>
<dbReference type="Proteomes" id="UP000807306">
    <property type="component" value="Unassembled WGS sequence"/>
</dbReference>
<dbReference type="SMART" id="SM00064">
    <property type="entry name" value="FYVE"/>
    <property type="match status" value="1"/>
</dbReference>
<dbReference type="CDD" id="cd03334">
    <property type="entry name" value="Fab1_TCP"/>
    <property type="match status" value="1"/>
</dbReference>
<keyword evidence="8 10" id="KW-0067">ATP-binding</keyword>
<accession>A0A9P6EN49</accession>
<dbReference type="GO" id="GO:0008270">
    <property type="term" value="F:zinc ion binding"/>
    <property type="evidence" value="ECO:0007669"/>
    <property type="project" value="UniProtKB-KW"/>
</dbReference>
<dbReference type="PANTHER" id="PTHR45748:SF7">
    <property type="entry name" value="1-PHOSPHATIDYLINOSITOL 3-PHOSPHATE 5-KINASE-RELATED"/>
    <property type="match status" value="1"/>
</dbReference>
<evidence type="ECO:0000313" key="15">
    <source>
        <dbReference type="Proteomes" id="UP000807306"/>
    </source>
</evidence>
<dbReference type="GO" id="GO:0005524">
    <property type="term" value="F:ATP binding"/>
    <property type="evidence" value="ECO:0007669"/>
    <property type="project" value="UniProtKB-UniRule"/>
</dbReference>
<dbReference type="InterPro" id="IPR011011">
    <property type="entry name" value="Znf_FYVE_PHD"/>
</dbReference>
<keyword evidence="2 10" id="KW-0808">Transferase</keyword>
<dbReference type="GO" id="GO:0000329">
    <property type="term" value="C:fungal-type vacuole membrane"/>
    <property type="evidence" value="ECO:0007669"/>
    <property type="project" value="TreeGrafter"/>
</dbReference>
<dbReference type="Gene3D" id="3.50.7.10">
    <property type="entry name" value="GroEL"/>
    <property type="match status" value="1"/>
</dbReference>
<feature type="region of interest" description="Disordered" evidence="11">
    <location>
        <begin position="153"/>
        <end position="188"/>
    </location>
</feature>
<dbReference type="PANTHER" id="PTHR45748">
    <property type="entry name" value="1-PHOSPHATIDYLINOSITOL 3-PHOSPHATE 5-KINASE-RELATED"/>
    <property type="match status" value="1"/>
</dbReference>
<feature type="region of interest" description="Disordered" evidence="11">
    <location>
        <begin position="1763"/>
        <end position="1874"/>
    </location>
</feature>
<comment type="caution">
    <text evidence="14">The sequence shown here is derived from an EMBL/GenBank/DDBJ whole genome shotgun (WGS) entry which is preliminary data.</text>
</comment>
<dbReference type="Pfam" id="PF01363">
    <property type="entry name" value="FYVE"/>
    <property type="match status" value="1"/>
</dbReference>
<evidence type="ECO:0000256" key="4">
    <source>
        <dbReference type="ARBA" id="ARBA00022741"/>
    </source>
</evidence>